<evidence type="ECO:0000313" key="2">
    <source>
        <dbReference type="EMBL" id="CTQ48152.1"/>
    </source>
</evidence>
<proteinExistence type="predicted"/>
<dbReference type="Proteomes" id="UP000049222">
    <property type="component" value="Unassembled WGS sequence"/>
</dbReference>
<dbReference type="Pfam" id="PF13302">
    <property type="entry name" value="Acetyltransf_3"/>
    <property type="match status" value="1"/>
</dbReference>
<feature type="domain" description="N-acetyltransferase" evidence="1">
    <location>
        <begin position="16"/>
        <end position="172"/>
    </location>
</feature>
<dbReference type="InterPro" id="IPR000182">
    <property type="entry name" value="GNAT_dom"/>
</dbReference>
<dbReference type="PANTHER" id="PTHR43792:SF1">
    <property type="entry name" value="N-ACETYLTRANSFERASE DOMAIN-CONTAINING PROTEIN"/>
    <property type="match status" value="1"/>
</dbReference>
<dbReference type="Gene3D" id="3.40.630.30">
    <property type="match status" value="1"/>
</dbReference>
<dbReference type="STRING" id="420998.JDO7802_00154"/>
<protein>
    <recommendedName>
        <fullName evidence="1">N-acetyltransferase domain-containing protein</fullName>
    </recommendedName>
</protein>
<name>A0A0M6YCR9_9RHOB</name>
<dbReference type="AlphaFoldDB" id="A0A0M6YCR9"/>
<evidence type="ECO:0000313" key="3">
    <source>
        <dbReference type="Proteomes" id="UP000049222"/>
    </source>
</evidence>
<sequence>MTGTDFEIPTLKTERLTLRAPRASDFDAYAEFYASPRSHIIGGPLDRTAAWKILANDRGHWSLRGFGWWTLHDATGCVGSCGFHLPGGRDAVELGWSLFSGTGKGYATEGARAALDWARTEGHAARWHRIVSHIDRTNVASAKVAARLGAIDSGAVSAHDAGCTVWIHEVAP</sequence>
<dbReference type="InterPro" id="IPR016181">
    <property type="entry name" value="Acyl_CoA_acyltransferase"/>
</dbReference>
<reference evidence="2 3" key="1">
    <citation type="submission" date="2015-07" db="EMBL/GenBank/DDBJ databases">
        <authorList>
            <person name="Noorani M."/>
        </authorList>
    </citation>
    <scope>NUCLEOTIDE SEQUENCE [LARGE SCALE GENOMIC DNA]</scope>
    <source>
        <strain evidence="2 3">CECT 7802</strain>
    </source>
</reference>
<gene>
    <name evidence="2" type="ORF">JDO7802_00154</name>
</gene>
<dbReference type="PROSITE" id="PS51186">
    <property type="entry name" value="GNAT"/>
    <property type="match status" value="1"/>
</dbReference>
<dbReference type="OrthoDB" id="6293260at2"/>
<dbReference type="InterPro" id="IPR051531">
    <property type="entry name" value="N-acetyltransferase"/>
</dbReference>
<dbReference type="SUPFAM" id="SSF55729">
    <property type="entry name" value="Acyl-CoA N-acyltransferases (Nat)"/>
    <property type="match status" value="1"/>
</dbReference>
<dbReference type="RefSeq" id="WP_055081791.1">
    <property type="nucleotide sequence ID" value="NZ_CXSU01000005.1"/>
</dbReference>
<dbReference type="EMBL" id="CXSU01000005">
    <property type="protein sequence ID" value="CTQ48152.1"/>
    <property type="molecule type" value="Genomic_DNA"/>
</dbReference>
<keyword evidence="3" id="KW-1185">Reference proteome</keyword>
<accession>A0A0M6YCR9</accession>
<dbReference type="GO" id="GO:0016747">
    <property type="term" value="F:acyltransferase activity, transferring groups other than amino-acyl groups"/>
    <property type="evidence" value="ECO:0007669"/>
    <property type="project" value="InterPro"/>
</dbReference>
<evidence type="ECO:0000259" key="1">
    <source>
        <dbReference type="PROSITE" id="PS51186"/>
    </source>
</evidence>
<dbReference type="PANTHER" id="PTHR43792">
    <property type="entry name" value="GNAT FAMILY, PUTATIVE (AFU_ORTHOLOGUE AFUA_3G00765)-RELATED-RELATED"/>
    <property type="match status" value="1"/>
</dbReference>
<organism evidence="2 3">
    <name type="scientific">Jannaschia donghaensis</name>
    <dbReference type="NCBI Taxonomy" id="420998"/>
    <lineage>
        <taxon>Bacteria</taxon>
        <taxon>Pseudomonadati</taxon>
        <taxon>Pseudomonadota</taxon>
        <taxon>Alphaproteobacteria</taxon>
        <taxon>Rhodobacterales</taxon>
        <taxon>Roseobacteraceae</taxon>
        <taxon>Jannaschia</taxon>
    </lineage>
</organism>